<dbReference type="RefSeq" id="WP_390469223.1">
    <property type="nucleotide sequence ID" value="NZ_BAABXL010000001.1"/>
</dbReference>
<sequence>MNSAERLKNLRERYHLSQNDVAKLLKVSPALISSYERGERTPSPQKLSSLADIYHTTTDYLLCRSNTYDDTLLIAVDGLTAKQIKLLRELVETMRDFC</sequence>
<protein>
    <recommendedName>
        <fullName evidence="2">HTH cro/C1-type domain-containing protein</fullName>
    </recommendedName>
</protein>
<dbReference type="SMART" id="SM00530">
    <property type="entry name" value="HTH_XRE"/>
    <property type="match status" value="1"/>
</dbReference>
<dbReference type="InterPro" id="IPR001387">
    <property type="entry name" value="Cro/C1-type_HTH"/>
</dbReference>
<dbReference type="SUPFAM" id="SSF47413">
    <property type="entry name" value="lambda repressor-like DNA-binding domains"/>
    <property type="match status" value="1"/>
</dbReference>
<proteinExistence type="predicted"/>
<evidence type="ECO:0000313" key="4">
    <source>
        <dbReference type="Proteomes" id="UP001600894"/>
    </source>
</evidence>
<dbReference type="CDD" id="cd00093">
    <property type="entry name" value="HTH_XRE"/>
    <property type="match status" value="1"/>
</dbReference>
<gene>
    <name evidence="3" type="ORF">F130042H8_05700</name>
</gene>
<organism evidence="3 4">
    <name type="scientific">Enterocloster alcoholdehydrogenati</name>
    <dbReference type="NCBI Taxonomy" id="2547410"/>
    <lineage>
        <taxon>Bacteria</taxon>
        <taxon>Bacillati</taxon>
        <taxon>Bacillota</taxon>
        <taxon>Clostridia</taxon>
        <taxon>Lachnospirales</taxon>
        <taxon>Lachnospiraceae</taxon>
        <taxon>Enterocloster</taxon>
    </lineage>
</organism>
<dbReference type="PANTHER" id="PTHR46558:SF11">
    <property type="entry name" value="HTH-TYPE TRANSCRIPTIONAL REGULATOR XRE"/>
    <property type="match status" value="1"/>
</dbReference>
<accession>A0ABQ0AU12</accession>
<dbReference type="Gene3D" id="1.10.260.40">
    <property type="entry name" value="lambda repressor-like DNA-binding domains"/>
    <property type="match status" value="1"/>
</dbReference>
<dbReference type="Pfam" id="PF01381">
    <property type="entry name" value="HTH_3"/>
    <property type="match status" value="1"/>
</dbReference>
<dbReference type="EMBL" id="BAABXL010000001">
    <property type="protein sequence ID" value="GAA6267510.1"/>
    <property type="molecule type" value="Genomic_DNA"/>
</dbReference>
<evidence type="ECO:0000313" key="3">
    <source>
        <dbReference type="EMBL" id="GAA6267510.1"/>
    </source>
</evidence>
<keyword evidence="1" id="KW-0238">DNA-binding</keyword>
<evidence type="ECO:0000256" key="1">
    <source>
        <dbReference type="ARBA" id="ARBA00023125"/>
    </source>
</evidence>
<name>A0ABQ0AU12_9FIRM</name>
<comment type="caution">
    <text evidence="3">The sequence shown here is derived from an EMBL/GenBank/DDBJ whole genome shotgun (WGS) entry which is preliminary data.</text>
</comment>
<dbReference type="Proteomes" id="UP001600894">
    <property type="component" value="Unassembled WGS sequence"/>
</dbReference>
<evidence type="ECO:0000259" key="2">
    <source>
        <dbReference type="PROSITE" id="PS50943"/>
    </source>
</evidence>
<keyword evidence="4" id="KW-1185">Reference proteome</keyword>
<feature type="domain" description="HTH cro/C1-type" evidence="2">
    <location>
        <begin position="7"/>
        <end position="61"/>
    </location>
</feature>
<dbReference type="PROSITE" id="PS50943">
    <property type="entry name" value="HTH_CROC1"/>
    <property type="match status" value="1"/>
</dbReference>
<dbReference type="PANTHER" id="PTHR46558">
    <property type="entry name" value="TRACRIPTIONAL REGULATORY PROTEIN-RELATED-RELATED"/>
    <property type="match status" value="1"/>
</dbReference>
<dbReference type="InterPro" id="IPR010982">
    <property type="entry name" value="Lambda_DNA-bd_dom_sf"/>
</dbReference>
<reference evidence="3 4" key="1">
    <citation type="submission" date="2024-04" db="EMBL/GenBank/DDBJ databases">
        <title>Defined microbial consortia suppress multidrug-resistant proinflammatory Enterobacteriaceae via ecological control.</title>
        <authorList>
            <person name="Furuichi M."/>
            <person name="Kawaguchi T."/>
            <person name="Pust M."/>
            <person name="Yasuma K."/>
            <person name="Plichta D."/>
            <person name="Hasegawa N."/>
            <person name="Ohya T."/>
            <person name="Bhattarai S."/>
            <person name="Sasajima S."/>
            <person name="Aoto Y."/>
            <person name="Tuganbaev T."/>
            <person name="Yaginuma M."/>
            <person name="Ueda M."/>
            <person name="Okahashi N."/>
            <person name="Amafuji K."/>
            <person name="Kiridooshi Y."/>
            <person name="Sugita K."/>
            <person name="Strazar M."/>
            <person name="Skelly A."/>
            <person name="Suda W."/>
            <person name="Hattori M."/>
            <person name="Nakamoto N."/>
            <person name="Caballero S."/>
            <person name="Norman J."/>
            <person name="Olle B."/>
            <person name="Tanoue T."/>
            <person name="Arita M."/>
            <person name="Bucci V."/>
            <person name="Atarashi K."/>
            <person name="Xavier R."/>
            <person name="Honda K."/>
        </authorList>
    </citation>
    <scope>NUCLEOTIDE SEQUENCE [LARGE SCALE GENOMIC DNA]</scope>
    <source>
        <strain evidence="4">f13</strain>
    </source>
</reference>